<dbReference type="AlphaFoldDB" id="A0A1M4UN61"/>
<accession>A0A1M4UN61</accession>
<dbReference type="CDD" id="cd16964">
    <property type="entry name" value="YqgF"/>
    <property type="match status" value="1"/>
</dbReference>
<evidence type="ECO:0000313" key="7">
    <source>
        <dbReference type="EMBL" id="SHE58222.1"/>
    </source>
</evidence>
<dbReference type="InterPro" id="IPR006641">
    <property type="entry name" value="YqgF/RNaseH-like_dom"/>
</dbReference>
<dbReference type="HAMAP" id="MF_00651">
    <property type="entry name" value="Nuclease_YqgF"/>
    <property type="match status" value="1"/>
</dbReference>
<dbReference type="STRING" id="1121429.SAMN02745133_00709"/>
<comment type="function">
    <text evidence="5">Could be a nuclease involved in processing of the 5'-end of pre-16S rRNA.</text>
</comment>
<dbReference type="InterPro" id="IPR012337">
    <property type="entry name" value="RNaseH-like_sf"/>
</dbReference>
<name>A0A1M4UN61_9FIRM</name>
<dbReference type="OrthoDB" id="9796140at2"/>
<evidence type="ECO:0000256" key="1">
    <source>
        <dbReference type="ARBA" id="ARBA00022490"/>
    </source>
</evidence>
<comment type="similarity">
    <text evidence="5">Belongs to the YqgF HJR family.</text>
</comment>
<comment type="subcellular location">
    <subcellularLocation>
        <location evidence="5">Cytoplasm</location>
    </subcellularLocation>
</comment>
<keyword evidence="3 5" id="KW-0540">Nuclease</keyword>
<dbReference type="Pfam" id="PF03652">
    <property type="entry name" value="RuvX"/>
    <property type="match status" value="1"/>
</dbReference>
<dbReference type="EC" id="3.1.-.-" evidence="5"/>
<evidence type="ECO:0000259" key="6">
    <source>
        <dbReference type="SMART" id="SM00732"/>
    </source>
</evidence>
<evidence type="ECO:0000256" key="3">
    <source>
        <dbReference type="ARBA" id="ARBA00022722"/>
    </source>
</evidence>
<dbReference type="Proteomes" id="UP000184148">
    <property type="component" value="Unassembled WGS sequence"/>
</dbReference>
<dbReference type="SMART" id="SM00732">
    <property type="entry name" value="YqgFc"/>
    <property type="match status" value="1"/>
</dbReference>
<keyword evidence="2 5" id="KW-0690">Ribosome biogenesis</keyword>
<dbReference type="GO" id="GO:0016788">
    <property type="term" value="F:hydrolase activity, acting on ester bonds"/>
    <property type="evidence" value="ECO:0007669"/>
    <property type="project" value="UniProtKB-UniRule"/>
</dbReference>
<keyword evidence="8" id="KW-1185">Reference proteome</keyword>
<dbReference type="EMBL" id="FQUY01000003">
    <property type="protein sequence ID" value="SHE58222.1"/>
    <property type="molecule type" value="Genomic_DNA"/>
</dbReference>
<dbReference type="RefSeq" id="WP_073235794.1">
    <property type="nucleotide sequence ID" value="NZ_FQUY01000003.1"/>
</dbReference>
<dbReference type="NCBIfam" id="TIGR00250">
    <property type="entry name" value="RNAse_H_YqgF"/>
    <property type="match status" value="1"/>
</dbReference>
<proteinExistence type="inferred from homology"/>
<keyword evidence="1 5" id="KW-0963">Cytoplasm</keyword>
<reference evidence="8" key="1">
    <citation type="submission" date="2016-11" db="EMBL/GenBank/DDBJ databases">
        <authorList>
            <person name="Varghese N."/>
            <person name="Submissions S."/>
        </authorList>
    </citation>
    <scope>NUCLEOTIDE SEQUENCE [LARGE SCALE GENOMIC DNA]</scope>
    <source>
        <strain evidence="8">DSM 12395</strain>
    </source>
</reference>
<sequence>MRIMGLDVGDKTIGVALSDPMGWTAQGLEVIRRQNIDKDIARLCEIIKEYGVEKILVGLPKNMNATMGPQGEKVLAFIEELKAKVDLPIKTWDERLSTVAAERMLIQADVSRSKRKKVIDKMAAAVILQGYLDAGAK</sequence>
<evidence type="ECO:0000313" key="8">
    <source>
        <dbReference type="Proteomes" id="UP000184148"/>
    </source>
</evidence>
<evidence type="ECO:0000256" key="5">
    <source>
        <dbReference type="HAMAP-Rule" id="MF_00651"/>
    </source>
</evidence>
<dbReference type="PANTHER" id="PTHR33317:SF4">
    <property type="entry name" value="POLYNUCLEOTIDYL TRANSFERASE, RIBONUCLEASE H-LIKE SUPERFAMILY PROTEIN"/>
    <property type="match status" value="1"/>
</dbReference>
<keyword evidence="4 5" id="KW-0378">Hydrolase</keyword>
<dbReference type="Gene3D" id="3.30.420.140">
    <property type="entry name" value="YqgF/RNase H-like domain"/>
    <property type="match status" value="1"/>
</dbReference>
<feature type="domain" description="YqgF/RNase H-like" evidence="6">
    <location>
        <begin position="1"/>
        <end position="101"/>
    </location>
</feature>
<dbReference type="PANTHER" id="PTHR33317">
    <property type="entry name" value="POLYNUCLEOTIDYL TRANSFERASE, RIBONUCLEASE H-LIKE SUPERFAMILY PROTEIN"/>
    <property type="match status" value="1"/>
</dbReference>
<evidence type="ECO:0000256" key="2">
    <source>
        <dbReference type="ARBA" id="ARBA00022517"/>
    </source>
</evidence>
<dbReference type="InterPro" id="IPR005227">
    <property type="entry name" value="YqgF"/>
</dbReference>
<gene>
    <name evidence="7" type="ORF">SAMN02745133_00709</name>
</gene>
<dbReference type="InterPro" id="IPR037027">
    <property type="entry name" value="YqgF/RNaseH-like_dom_sf"/>
</dbReference>
<dbReference type="GO" id="GO:0000967">
    <property type="term" value="P:rRNA 5'-end processing"/>
    <property type="evidence" value="ECO:0007669"/>
    <property type="project" value="UniProtKB-UniRule"/>
</dbReference>
<dbReference type="SUPFAM" id="SSF53098">
    <property type="entry name" value="Ribonuclease H-like"/>
    <property type="match status" value="1"/>
</dbReference>
<evidence type="ECO:0000256" key="4">
    <source>
        <dbReference type="ARBA" id="ARBA00022801"/>
    </source>
</evidence>
<protein>
    <recommendedName>
        <fullName evidence="5">Putative pre-16S rRNA nuclease</fullName>
        <ecNumber evidence="5">3.1.-.-</ecNumber>
    </recommendedName>
</protein>
<organism evidence="7 8">
    <name type="scientific">Desulforamulus putei DSM 12395</name>
    <dbReference type="NCBI Taxonomy" id="1121429"/>
    <lineage>
        <taxon>Bacteria</taxon>
        <taxon>Bacillati</taxon>
        <taxon>Bacillota</taxon>
        <taxon>Clostridia</taxon>
        <taxon>Eubacteriales</taxon>
        <taxon>Peptococcaceae</taxon>
        <taxon>Desulforamulus</taxon>
    </lineage>
</organism>
<dbReference type="GO" id="GO:0005829">
    <property type="term" value="C:cytosol"/>
    <property type="evidence" value="ECO:0007669"/>
    <property type="project" value="TreeGrafter"/>
</dbReference>
<dbReference type="GO" id="GO:0004518">
    <property type="term" value="F:nuclease activity"/>
    <property type="evidence" value="ECO:0007669"/>
    <property type="project" value="UniProtKB-KW"/>
</dbReference>